<dbReference type="Pfam" id="PF10604">
    <property type="entry name" value="Polyketide_cyc2"/>
    <property type="match status" value="1"/>
</dbReference>
<evidence type="ECO:0000313" key="2">
    <source>
        <dbReference type="Proteomes" id="UP000295680"/>
    </source>
</evidence>
<organism evidence="1 2">
    <name type="scientific">Actinocrispum wychmicini</name>
    <dbReference type="NCBI Taxonomy" id="1213861"/>
    <lineage>
        <taxon>Bacteria</taxon>
        <taxon>Bacillati</taxon>
        <taxon>Actinomycetota</taxon>
        <taxon>Actinomycetes</taxon>
        <taxon>Pseudonocardiales</taxon>
        <taxon>Pseudonocardiaceae</taxon>
        <taxon>Actinocrispum</taxon>
    </lineage>
</organism>
<dbReference type="EMBL" id="SLWS01000001">
    <property type="protein sequence ID" value="TCO65080.1"/>
    <property type="molecule type" value="Genomic_DNA"/>
</dbReference>
<evidence type="ECO:0000313" key="1">
    <source>
        <dbReference type="EMBL" id="TCO65080.1"/>
    </source>
</evidence>
<dbReference type="InterPro" id="IPR023393">
    <property type="entry name" value="START-like_dom_sf"/>
</dbReference>
<dbReference type="CDD" id="cd07821">
    <property type="entry name" value="PYR_PYL_RCAR_like"/>
    <property type="match status" value="1"/>
</dbReference>
<dbReference type="Proteomes" id="UP000295680">
    <property type="component" value="Unassembled WGS sequence"/>
</dbReference>
<sequence>MWYMGLQRLAARGHSDAEPAAVYALLKAGSTWPTWGTVERFVLERPGSPEPESVGAIRNFHTGRYKMRERVAELVENERFSYELLEGLPLRGYRAIIDLSAANGGTDIHWHTTFRCKVPGMGWVYRRALQKITSDMVAGLVRHTAANKQRPTSR</sequence>
<dbReference type="AlphaFoldDB" id="A0A4V2S8T2"/>
<dbReference type="SUPFAM" id="SSF55961">
    <property type="entry name" value="Bet v1-like"/>
    <property type="match status" value="1"/>
</dbReference>
<comment type="caution">
    <text evidence="1">The sequence shown here is derived from an EMBL/GenBank/DDBJ whole genome shotgun (WGS) entry which is preliminary data.</text>
</comment>
<keyword evidence="2" id="KW-1185">Reference proteome</keyword>
<dbReference type="InterPro" id="IPR019587">
    <property type="entry name" value="Polyketide_cyclase/dehydratase"/>
</dbReference>
<accession>A0A4V2S8T2</accession>
<dbReference type="Gene3D" id="3.30.530.20">
    <property type="match status" value="1"/>
</dbReference>
<name>A0A4V2S8T2_9PSEU</name>
<gene>
    <name evidence="1" type="ORF">EV192_101864</name>
</gene>
<proteinExistence type="predicted"/>
<reference evidence="1 2" key="1">
    <citation type="submission" date="2019-03" db="EMBL/GenBank/DDBJ databases">
        <title>Genomic Encyclopedia of Type Strains, Phase IV (KMG-IV): sequencing the most valuable type-strain genomes for metagenomic binning, comparative biology and taxonomic classification.</title>
        <authorList>
            <person name="Goeker M."/>
        </authorList>
    </citation>
    <scope>NUCLEOTIDE SEQUENCE [LARGE SCALE GENOMIC DNA]</scope>
    <source>
        <strain evidence="1 2">DSM 45934</strain>
    </source>
</reference>
<protein>
    <submittedName>
        <fullName evidence="1">Polyketide cyclase/dehydrase/lipid transport protein</fullName>
    </submittedName>
</protein>